<evidence type="ECO:0000259" key="2">
    <source>
        <dbReference type="Pfam" id="PF10006"/>
    </source>
</evidence>
<dbReference type="Proteomes" id="UP000774935">
    <property type="component" value="Unassembled WGS sequence"/>
</dbReference>
<gene>
    <name evidence="3" type="ORF">KYK27_08895</name>
</gene>
<dbReference type="Pfam" id="PF10006">
    <property type="entry name" value="DUF2249"/>
    <property type="match status" value="2"/>
</dbReference>
<dbReference type="EMBL" id="JAHWXQ010000002">
    <property type="protein sequence ID" value="MBW3365159.1"/>
    <property type="molecule type" value="Genomic_DNA"/>
</dbReference>
<keyword evidence="4" id="KW-1185">Reference proteome</keyword>
<feature type="domain" description="DUF1858" evidence="1">
    <location>
        <begin position="3"/>
        <end position="62"/>
    </location>
</feature>
<proteinExistence type="predicted"/>
<organism evidence="3 4">
    <name type="scientific">Pontibacter populi</name>
    <dbReference type="NCBI Taxonomy" id="890055"/>
    <lineage>
        <taxon>Bacteria</taxon>
        <taxon>Pseudomonadati</taxon>
        <taxon>Bacteroidota</taxon>
        <taxon>Cytophagia</taxon>
        <taxon>Cytophagales</taxon>
        <taxon>Hymenobacteraceae</taxon>
        <taxon>Pontibacter</taxon>
    </lineage>
</organism>
<reference evidence="3 4" key="1">
    <citation type="submission" date="2021-07" db="EMBL/GenBank/DDBJ databases">
        <authorList>
            <person name="Kim M.K."/>
        </authorList>
    </citation>
    <scope>NUCLEOTIDE SEQUENCE [LARGE SCALE GENOMIC DNA]</scope>
    <source>
        <strain evidence="3 4">HLY7-15</strain>
    </source>
</reference>
<dbReference type="InterPro" id="IPR015077">
    <property type="entry name" value="DUF1858"/>
</dbReference>
<feature type="domain" description="DUF2249" evidence="2">
    <location>
        <begin position="111"/>
        <end position="179"/>
    </location>
</feature>
<dbReference type="Gene3D" id="1.10.3910.10">
    <property type="entry name" value="SP0561-like"/>
    <property type="match status" value="1"/>
</dbReference>
<evidence type="ECO:0000313" key="4">
    <source>
        <dbReference type="Proteomes" id="UP000774935"/>
    </source>
</evidence>
<feature type="domain" description="DUF2249" evidence="2">
    <location>
        <begin position="212"/>
        <end position="276"/>
    </location>
</feature>
<dbReference type="InterPro" id="IPR018720">
    <property type="entry name" value="DUF2249"/>
</dbReference>
<protein>
    <submittedName>
        <fullName evidence="3">DUF2249 domain-containing protein</fullName>
    </submittedName>
</protein>
<dbReference type="SUPFAM" id="SSF140683">
    <property type="entry name" value="SP0561-like"/>
    <property type="match status" value="1"/>
</dbReference>
<name>A0ABS6XAZ1_9BACT</name>
<sequence length="277" mass="30835">MHIAATTKISALIKENPAAIDAIASINRHFEKLRNPVLRKILASRVTIADAARIGGCDIELFYRKLEPLGFTASENITGNTKIPITMQTPETTTTAMPAYLAQLPAQHILTLDVCEDIATGNDPFLKIMKAVDEIEENNALLIINTFEPTPLIAILKKKGYSFWTDVKAPNLVHTYFWKDGATDTSEEQTIKPETGSFEDVLAGFAGKVKHIDVRAMEMPQPMVTILGELEVLPQEEALYVVHKRVPQFLLPQLQERGFNITIKEVGPNQVDLLIYK</sequence>
<comment type="caution">
    <text evidence="3">The sequence shown here is derived from an EMBL/GenBank/DDBJ whole genome shotgun (WGS) entry which is preliminary data.</text>
</comment>
<evidence type="ECO:0000313" key="3">
    <source>
        <dbReference type="EMBL" id="MBW3365159.1"/>
    </source>
</evidence>
<accession>A0ABS6XAZ1</accession>
<dbReference type="RefSeq" id="WP_199109676.1">
    <property type="nucleotide sequence ID" value="NZ_JAHWXQ010000002.1"/>
</dbReference>
<dbReference type="Pfam" id="PF08984">
    <property type="entry name" value="DUF1858"/>
    <property type="match status" value="1"/>
</dbReference>
<dbReference type="InterPro" id="IPR038062">
    <property type="entry name" value="ScdA-like_N_sf"/>
</dbReference>
<evidence type="ECO:0000259" key="1">
    <source>
        <dbReference type="Pfam" id="PF08984"/>
    </source>
</evidence>